<organism evidence="4 5">
    <name type="scientific">Desulfofundulus thermobenzoicus</name>
    <dbReference type="NCBI Taxonomy" id="29376"/>
    <lineage>
        <taxon>Bacteria</taxon>
        <taxon>Bacillati</taxon>
        <taxon>Bacillota</taxon>
        <taxon>Clostridia</taxon>
        <taxon>Eubacteriales</taxon>
        <taxon>Peptococcaceae</taxon>
        <taxon>Desulfofundulus</taxon>
    </lineage>
</organism>
<dbReference type="InterPro" id="IPR050922">
    <property type="entry name" value="LytR/CpsA/Psr_CW_biosynth"/>
</dbReference>
<evidence type="ECO:0000259" key="3">
    <source>
        <dbReference type="Pfam" id="PF03816"/>
    </source>
</evidence>
<dbReference type="PANTHER" id="PTHR33392">
    <property type="entry name" value="POLYISOPRENYL-TEICHOIC ACID--PEPTIDOGLYCAN TEICHOIC ACID TRANSFERASE TAGU"/>
    <property type="match status" value="1"/>
</dbReference>
<dbReference type="InterPro" id="IPR004474">
    <property type="entry name" value="LytR_CpsA_psr"/>
</dbReference>
<comment type="similarity">
    <text evidence="1">Belongs to the LytR/CpsA/Psr (LCP) family.</text>
</comment>
<feature type="domain" description="Cell envelope-related transcriptional attenuator" evidence="3">
    <location>
        <begin position="84"/>
        <end position="231"/>
    </location>
</feature>
<feature type="compositionally biased region" description="Gly residues" evidence="2">
    <location>
        <begin position="397"/>
        <end position="407"/>
    </location>
</feature>
<evidence type="ECO:0000256" key="2">
    <source>
        <dbReference type="SAM" id="MobiDB-lite"/>
    </source>
</evidence>
<dbReference type="PANTHER" id="PTHR33392:SF6">
    <property type="entry name" value="POLYISOPRENYL-TEICHOIC ACID--PEPTIDOGLYCAN TEICHOIC ACID TRANSFERASE TAGU"/>
    <property type="match status" value="1"/>
</dbReference>
<evidence type="ECO:0000256" key="1">
    <source>
        <dbReference type="ARBA" id="ARBA00006068"/>
    </source>
</evidence>
<feature type="region of interest" description="Disordered" evidence="2">
    <location>
        <begin position="329"/>
        <end position="448"/>
    </location>
</feature>
<name>A0A6N7IPK1_9FIRM</name>
<sequence>MPGHRSGVQKMIRRRRRRRPGALLLVLALLCLGGGGLLLAGYLGLWPAGLPAGPGNAVEAGQSPGSFTVLLLGTDARPGEKVGRTDTIIVANVDGDKKRISLLSIPRDTRVYIPGHGTDKINAAAVYGGPALTAETVSSLIGMPVQYYALARWEGFKKIVDVLGGVTIDVEKDMIHYDPEYRQYSINLRKGEQRLDGDKALQYVRFRSDALGDIGRTERQLKFLKALAAEVMRPSTLLKIPRLVPEINNSLETNLGPRQMLAMAQAARYFEQAQVITQTLPGRFLDLNGISYWSVEPYQARQVARAFFNEGQVTDTILGSVVINNQNASQEAAGGDKAQKPDDSGLPDNNKQPPAVSPGQGGKGPGGPGKDKPVDGRSGDSPAGSTSGRDGLPSASGGTGAGSAGGGKEGDKNTGSSARDGRLDQGGGNNPPVEIIPVPPGETGDNKG</sequence>
<dbReference type="Gene3D" id="3.40.630.190">
    <property type="entry name" value="LCP protein"/>
    <property type="match status" value="1"/>
</dbReference>
<proteinExistence type="inferred from homology"/>
<reference evidence="4 5" key="1">
    <citation type="submission" date="2019-10" db="EMBL/GenBank/DDBJ databases">
        <title>Comparative genomics of sulfur disproportionating microorganisms.</title>
        <authorList>
            <person name="Ward L.M."/>
            <person name="Bertran E."/>
            <person name="Johnston D."/>
        </authorList>
    </citation>
    <scope>NUCLEOTIDE SEQUENCE [LARGE SCALE GENOMIC DNA]</scope>
    <source>
        <strain evidence="4 5">DSM 14055</strain>
    </source>
</reference>
<evidence type="ECO:0000313" key="5">
    <source>
        <dbReference type="Proteomes" id="UP000441717"/>
    </source>
</evidence>
<feature type="compositionally biased region" description="Basic and acidic residues" evidence="2">
    <location>
        <begin position="369"/>
        <end position="378"/>
    </location>
</feature>
<gene>
    <name evidence="4" type="ORF">GFC01_04490</name>
</gene>
<comment type="caution">
    <text evidence="4">The sequence shown here is derived from an EMBL/GenBank/DDBJ whole genome shotgun (WGS) entry which is preliminary data.</text>
</comment>
<evidence type="ECO:0000313" key="4">
    <source>
        <dbReference type="EMBL" id="MQL51533.1"/>
    </source>
</evidence>
<dbReference type="EMBL" id="WHYR01000008">
    <property type="protein sequence ID" value="MQL51533.1"/>
    <property type="molecule type" value="Genomic_DNA"/>
</dbReference>
<dbReference type="AlphaFoldDB" id="A0A6N7IPK1"/>
<dbReference type="NCBIfam" id="TIGR00350">
    <property type="entry name" value="lytR_cpsA_psr"/>
    <property type="match status" value="1"/>
</dbReference>
<dbReference type="Pfam" id="PF03816">
    <property type="entry name" value="LytR_cpsA_psr"/>
    <property type="match status" value="1"/>
</dbReference>
<dbReference type="Proteomes" id="UP000441717">
    <property type="component" value="Unassembled WGS sequence"/>
</dbReference>
<accession>A0A6N7IPK1</accession>
<keyword evidence="5" id="KW-1185">Reference proteome</keyword>
<feature type="compositionally biased region" description="Gly residues" evidence="2">
    <location>
        <begin position="359"/>
        <end position="368"/>
    </location>
</feature>
<dbReference type="OrthoDB" id="9782542at2"/>
<protein>
    <submittedName>
        <fullName evidence="4">LytR family transcriptional regulator</fullName>
    </submittedName>
</protein>